<organism evidence="2 3">
    <name type="scientific">Ridgeia piscesae</name>
    <name type="common">Tubeworm</name>
    <dbReference type="NCBI Taxonomy" id="27915"/>
    <lineage>
        <taxon>Eukaryota</taxon>
        <taxon>Metazoa</taxon>
        <taxon>Spiralia</taxon>
        <taxon>Lophotrochozoa</taxon>
        <taxon>Annelida</taxon>
        <taxon>Polychaeta</taxon>
        <taxon>Sedentaria</taxon>
        <taxon>Canalipalpata</taxon>
        <taxon>Sabellida</taxon>
        <taxon>Siboglinidae</taxon>
        <taxon>Ridgeia</taxon>
    </lineage>
</organism>
<name>A0AAD9L319_RIDPI</name>
<dbReference type="AlphaFoldDB" id="A0AAD9L319"/>
<gene>
    <name evidence="2" type="ORF">NP493_386g03014</name>
</gene>
<accession>A0AAD9L319</accession>
<evidence type="ECO:0000313" key="2">
    <source>
        <dbReference type="EMBL" id="KAK2181650.1"/>
    </source>
</evidence>
<comment type="caution">
    <text evidence="2">The sequence shown here is derived from an EMBL/GenBank/DDBJ whole genome shotgun (WGS) entry which is preliminary data.</text>
</comment>
<sequence>MEQGNMNGSHNISAISAGTVKTPFYADPFAPKACHENGVTLPDGDQNAGPGGNLNSPARRVDKGFETFMMTGDMIIRTSPHHKNDSPEKRLKIAADGDGVENTGIVAPPSPKRSSKIPKPVGGSPKSIPRTPPRTLPKSHAGFVEAPATKVGNESDAVQQEVNSSHPVVGRDHVDDVPVDQTSVAIAAPDVMSEAESEATRPAVQQVHITNAPTEHVQLMPRVPVAEISPPAVETMTMVVKETSPVPAPAQPPHRVMPLENVGILGVPRYPDVPVTLDIPPDDISSEDEKYRHDGLIDVDELPPPPDELLQELGAPPRREVVCEDPVFIHQNSAPPVQVKHETAGYKVSPWWHEGETKLFRLGG</sequence>
<evidence type="ECO:0000256" key="1">
    <source>
        <dbReference type="SAM" id="MobiDB-lite"/>
    </source>
</evidence>
<keyword evidence="3" id="KW-1185">Reference proteome</keyword>
<reference evidence="2" key="1">
    <citation type="journal article" date="2023" name="Mol. Biol. Evol.">
        <title>Third-Generation Sequencing Reveals the Adaptive Role of the Epigenome in Three Deep-Sea Polychaetes.</title>
        <authorList>
            <person name="Perez M."/>
            <person name="Aroh O."/>
            <person name="Sun Y."/>
            <person name="Lan Y."/>
            <person name="Juniper S.K."/>
            <person name="Young C.R."/>
            <person name="Angers B."/>
            <person name="Qian P.Y."/>
        </authorList>
    </citation>
    <scope>NUCLEOTIDE SEQUENCE</scope>
    <source>
        <strain evidence="2">R07B-5</strain>
    </source>
</reference>
<evidence type="ECO:0000313" key="3">
    <source>
        <dbReference type="Proteomes" id="UP001209878"/>
    </source>
</evidence>
<protein>
    <submittedName>
        <fullName evidence="2">Uncharacterized protein</fullName>
    </submittedName>
</protein>
<feature type="region of interest" description="Disordered" evidence="1">
    <location>
        <begin position="36"/>
        <end position="59"/>
    </location>
</feature>
<proteinExistence type="predicted"/>
<feature type="region of interest" description="Disordered" evidence="1">
    <location>
        <begin position="99"/>
        <end position="139"/>
    </location>
</feature>
<dbReference type="Proteomes" id="UP001209878">
    <property type="component" value="Unassembled WGS sequence"/>
</dbReference>
<dbReference type="EMBL" id="JAODUO010000387">
    <property type="protein sequence ID" value="KAK2181650.1"/>
    <property type="molecule type" value="Genomic_DNA"/>
</dbReference>